<gene>
    <name evidence="1" type="ORF">BpHYR1_038606</name>
</gene>
<dbReference type="Proteomes" id="UP000276133">
    <property type="component" value="Unassembled WGS sequence"/>
</dbReference>
<evidence type="ECO:0000313" key="1">
    <source>
        <dbReference type="EMBL" id="RNA24239.1"/>
    </source>
</evidence>
<name>A0A3M7RL90_BRAPC</name>
<protein>
    <submittedName>
        <fullName evidence="1">Uncharacterized protein</fullName>
    </submittedName>
</protein>
<proteinExistence type="predicted"/>
<dbReference type="EMBL" id="REGN01003152">
    <property type="protein sequence ID" value="RNA24239.1"/>
    <property type="molecule type" value="Genomic_DNA"/>
</dbReference>
<dbReference type="AlphaFoldDB" id="A0A3M7RL90"/>
<comment type="caution">
    <text evidence="1">The sequence shown here is derived from an EMBL/GenBank/DDBJ whole genome shotgun (WGS) entry which is preliminary data.</text>
</comment>
<reference evidence="1 2" key="1">
    <citation type="journal article" date="2018" name="Sci. Rep.">
        <title>Genomic signatures of local adaptation to the degree of environmental predictability in rotifers.</title>
        <authorList>
            <person name="Franch-Gras L."/>
            <person name="Hahn C."/>
            <person name="Garcia-Roger E.M."/>
            <person name="Carmona M.J."/>
            <person name="Serra M."/>
            <person name="Gomez A."/>
        </authorList>
    </citation>
    <scope>NUCLEOTIDE SEQUENCE [LARGE SCALE GENOMIC DNA]</scope>
    <source>
        <strain evidence="1">HYR1</strain>
    </source>
</reference>
<keyword evidence="2" id="KW-1185">Reference proteome</keyword>
<organism evidence="1 2">
    <name type="scientific">Brachionus plicatilis</name>
    <name type="common">Marine rotifer</name>
    <name type="synonym">Brachionus muelleri</name>
    <dbReference type="NCBI Taxonomy" id="10195"/>
    <lineage>
        <taxon>Eukaryota</taxon>
        <taxon>Metazoa</taxon>
        <taxon>Spiralia</taxon>
        <taxon>Gnathifera</taxon>
        <taxon>Rotifera</taxon>
        <taxon>Eurotatoria</taxon>
        <taxon>Monogononta</taxon>
        <taxon>Pseudotrocha</taxon>
        <taxon>Ploima</taxon>
        <taxon>Brachionidae</taxon>
        <taxon>Brachionus</taxon>
    </lineage>
</organism>
<accession>A0A3M7RL90</accession>
<sequence length="80" mass="9185">MVEFEQKSSPCIKICIRVFSQHSIAEKLGLVGKMNHSLPFLQTILNLGSFVIIEVRLMIEIKEMKTTIEALRNTFDKSFI</sequence>
<evidence type="ECO:0000313" key="2">
    <source>
        <dbReference type="Proteomes" id="UP000276133"/>
    </source>
</evidence>